<gene>
    <name evidence="2" type="ORF">Tco_1094025</name>
</gene>
<name>A0ABQ5IED3_9ASTR</name>
<evidence type="ECO:0000256" key="1">
    <source>
        <dbReference type="SAM" id="MobiDB-lite"/>
    </source>
</evidence>
<accession>A0ABQ5IED3</accession>
<feature type="compositionally biased region" description="Basic and acidic residues" evidence="1">
    <location>
        <begin position="100"/>
        <end position="110"/>
    </location>
</feature>
<evidence type="ECO:0000313" key="2">
    <source>
        <dbReference type="EMBL" id="GJT98507.1"/>
    </source>
</evidence>
<keyword evidence="3" id="KW-1185">Reference proteome</keyword>
<comment type="caution">
    <text evidence="2">The sequence shown here is derived from an EMBL/GenBank/DDBJ whole genome shotgun (WGS) entry which is preliminary data.</text>
</comment>
<proteinExistence type="predicted"/>
<dbReference type="Proteomes" id="UP001151760">
    <property type="component" value="Unassembled WGS sequence"/>
</dbReference>
<organism evidence="2 3">
    <name type="scientific">Tanacetum coccineum</name>
    <dbReference type="NCBI Taxonomy" id="301880"/>
    <lineage>
        <taxon>Eukaryota</taxon>
        <taxon>Viridiplantae</taxon>
        <taxon>Streptophyta</taxon>
        <taxon>Embryophyta</taxon>
        <taxon>Tracheophyta</taxon>
        <taxon>Spermatophyta</taxon>
        <taxon>Magnoliopsida</taxon>
        <taxon>eudicotyledons</taxon>
        <taxon>Gunneridae</taxon>
        <taxon>Pentapetalae</taxon>
        <taxon>asterids</taxon>
        <taxon>campanulids</taxon>
        <taxon>Asterales</taxon>
        <taxon>Asteraceae</taxon>
        <taxon>Asteroideae</taxon>
        <taxon>Anthemideae</taxon>
        <taxon>Anthemidinae</taxon>
        <taxon>Tanacetum</taxon>
    </lineage>
</organism>
<reference evidence="2" key="1">
    <citation type="journal article" date="2022" name="Int. J. Mol. Sci.">
        <title>Draft Genome of Tanacetum Coccineum: Genomic Comparison of Closely Related Tanacetum-Family Plants.</title>
        <authorList>
            <person name="Yamashiro T."/>
            <person name="Shiraishi A."/>
            <person name="Nakayama K."/>
            <person name="Satake H."/>
        </authorList>
    </citation>
    <scope>NUCLEOTIDE SEQUENCE</scope>
</reference>
<feature type="region of interest" description="Disordered" evidence="1">
    <location>
        <begin position="89"/>
        <end position="117"/>
    </location>
</feature>
<reference evidence="2" key="2">
    <citation type="submission" date="2022-01" db="EMBL/GenBank/DDBJ databases">
        <authorList>
            <person name="Yamashiro T."/>
            <person name="Shiraishi A."/>
            <person name="Satake H."/>
            <person name="Nakayama K."/>
        </authorList>
    </citation>
    <scope>NUCLEOTIDE SEQUENCE</scope>
</reference>
<evidence type="ECO:0000313" key="3">
    <source>
        <dbReference type="Proteomes" id="UP001151760"/>
    </source>
</evidence>
<dbReference type="EMBL" id="BQNB010020682">
    <property type="protein sequence ID" value="GJT98507.1"/>
    <property type="molecule type" value="Genomic_DNA"/>
</dbReference>
<sequence length="223" mass="25182">MVLSDKVLFVQQSLSKLIKSTLDELVFLVDPGIPEGQAAQTVITHNAAYQADDLDACDSHCDELNTTKVALMENLSHYGSYALVENSVNSPEPTLSRRPTKVEVPKELPKVSKNHTSSTSLRARRGFKHIKACFRDEIIPFVKALKDLFNTFDQYLIDELSEVQNVFHQMEQAVEHNHLESKTFEVKMNQVLNENERLLEQVINKDIVNIIMNSSVDNASVNV</sequence>
<protein>
    <submittedName>
        <fullName evidence="2">Uncharacterized protein</fullName>
    </submittedName>
</protein>